<name>A0ABQ1YG63_9BACL</name>
<dbReference type="Proteomes" id="UP000659344">
    <property type="component" value="Unassembled WGS sequence"/>
</dbReference>
<accession>A0ABQ1YG63</accession>
<dbReference type="PANTHER" id="PTHR43592">
    <property type="entry name" value="CAAX AMINO TERMINAL PROTEASE"/>
    <property type="match status" value="1"/>
</dbReference>
<gene>
    <name evidence="3" type="primary">ypbD</name>
    <name evidence="3" type="ORF">GCM10008013_24590</name>
</gene>
<feature type="transmembrane region" description="Helical" evidence="1">
    <location>
        <begin position="144"/>
        <end position="161"/>
    </location>
</feature>
<proteinExistence type="predicted"/>
<feature type="transmembrane region" description="Helical" evidence="1">
    <location>
        <begin position="38"/>
        <end position="60"/>
    </location>
</feature>
<evidence type="ECO:0000313" key="4">
    <source>
        <dbReference type="Proteomes" id="UP000659344"/>
    </source>
</evidence>
<sequence length="212" mass="24640">MYLKNNYKGQGLTETMKKFKFGNIEIKPVDPRQLTDRLLLINLYITQGLTLFIGLVILFFQKRNPISLFEFPKSVEFLYWGFGFAVIMFLMDMLISRFIAEDSIDDGGINNMIFRERPIWHILLISAVVAICEELLFRGAIQQGIGPYWTSILFAVIHIRYLKHWIPTGWVFLSSYGLGYIYILSGTLWAPILCHFLIDLISGLVIKFRRES</sequence>
<evidence type="ECO:0000313" key="3">
    <source>
        <dbReference type="EMBL" id="GGH24697.1"/>
    </source>
</evidence>
<keyword evidence="1" id="KW-1133">Transmembrane helix</keyword>
<reference evidence="4" key="1">
    <citation type="journal article" date="2019" name="Int. J. Syst. Evol. Microbiol.">
        <title>The Global Catalogue of Microorganisms (GCM) 10K type strain sequencing project: providing services to taxonomists for standard genome sequencing and annotation.</title>
        <authorList>
            <consortium name="The Broad Institute Genomics Platform"/>
            <consortium name="The Broad Institute Genome Sequencing Center for Infectious Disease"/>
            <person name="Wu L."/>
            <person name="Ma J."/>
        </authorList>
    </citation>
    <scope>NUCLEOTIDE SEQUENCE [LARGE SCALE GENOMIC DNA]</scope>
    <source>
        <strain evidence="4">CGMCC 1.12769</strain>
    </source>
</reference>
<keyword evidence="1" id="KW-0472">Membrane</keyword>
<evidence type="ECO:0000256" key="1">
    <source>
        <dbReference type="SAM" id="Phobius"/>
    </source>
</evidence>
<comment type="caution">
    <text evidence="3">The sequence shown here is derived from an EMBL/GenBank/DDBJ whole genome shotgun (WGS) entry which is preliminary data.</text>
</comment>
<protein>
    <recommendedName>
        <fullName evidence="2">CAAX prenyl protease 2/Lysostaphin resistance protein A-like domain-containing protein</fullName>
    </recommendedName>
</protein>
<keyword evidence="4" id="KW-1185">Reference proteome</keyword>
<dbReference type="EMBL" id="BMFT01000001">
    <property type="protein sequence ID" value="GGH24697.1"/>
    <property type="molecule type" value="Genomic_DNA"/>
</dbReference>
<keyword evidence="1" id="KW-0812">Transmembrane</keyword>
<organism evidence="3 4">
    <name type="scientific">Paenibacillus segetis</name>
    <dbReference type="NCBI Taxonomy" id="1325360"/>
    <lineage>
        <taxon>Bacteria</taxon>
        <taxon>Bacillati</taxon>
        <taxon>Bacillota</taxon>
        <taxon>Bacilli</taxon>
        <taxon>Bacillales</taxon>
        <taxon>Paenibacillaceae</taxon>
        <taxon>Paenibacillus</taxon>
    </lineage>
</organism>
<feature type="domain" description="CAAX prenyl protease 2/Lysostaphin resistance protein A-like" evidence="2">
    <location>
        <begin position="118"/>
        <end position="201"/>
    </location>
</feature>
<dbReference type="InterPro" id="IPR003675">
    <property type="entry name" value="Rce1/LyrA-like_dom"/>
</dbReference>
<dbReference type="Pfam" id="PF02517">
    <property type="entry name" value="Rce1-like"/>
    <property type="match status" value="1"/>
</dbReference>
<dbReference type="PANTHER" id="PTHR43592:SF15">
    <property type="entry name" value="CAAX AMINO TERMINAL PROTEASE FAMILY PROTEIN"/>
    <property type="match status" value="1"/>
</dbReference>
<feature type="transmembrane region" description="Helical" evidence="1">
    <location>
        <begin position="119"/>
        <end position="137"/>
    </location>
</feature>
<feature type="transmembrane region" description="Helical" evidence="1">
    <location>
        <begin position="80"/>
        <end position="99"/>
    </location>
</feature>
<evidence type="ECO:0000259" key="2">
    <source>
        <dbReference type="Pfam" id="PF02517"/>
    </source>
</evidence>